<feature type="domain" description="Reticulon" evidence="8">
    <location>
        <begin position="58"/>
        <end position="255"/>
    </location>
</feature>
<dbReference type="GO" id="GO:0005789">
    <property type="term" value="C:endoplasmic reticulum membrane"/>
    <property type="evidence" value="ECO:0007669"/>
    <property type="project" value="UniProtKB-SubCell"/>
</dbReference>
<dbReference type="Pfam" id="PF02453">
    <property type="entry name" value="Reticulon"/>
    <property type="match status" value="1"/>
</dbReference>
<dbReference type="GeneID" id="28997165"/>
<dbReference type="EMBL" id="KV440985">
    <property type="protein sequence ID" value="OAD71461.1"/>
    <property type="molecule type" value="Genomic_DNA"/>
</dbReference>
<evidence type="ECO:0000256" key="3">
    <source>
        <dbReference type="ARBA" id="ARBA00022824"/>
    </source>
</evidence>
<keyword evidence="2" id="KW-0812">Transmembrane</keyword>
<evidence type="ECO:0000256" key="2">
    <source>
        <dbReference type="ARBA" id="ARBA00022692"/>
    </source>
</evidence>
<feature type="compositionally biased region" description="Polar residues" evidence="7">
    <location>
        <begin position="12"/>
        <end position="23"/>
    </location>
</feature>
<accession>A0A163A6S7</accession>
<keyword evidence="4" id="KW-1133">Transmembrane helix</keyword>
<dbReference type="InParanoid" id="A0A163A6S7"/>
<organism evidence="9 10">
    <name type="scientific">Phycomyces blakesleeanus (strain ATCC 8743b / DSM 1359 / FGSC 10004 / NBRC 33097 / NRRL 1555)</name>
    <dbReference type="NCBI Taxonomy" id="763407"/>
    <lineage>
        <taxon>Eukaryota</taxon>
        <taxon>Fungi</taxon>
        <taxon>Fungi incertae sedis</taxon>
        <taxon>Mucoromycota</taxon>
        <taxon>Mucoromycotina</taxon>
        <taxon>Mucoromycetes</taxon>
        <taxon>Mucorales</taxon>
        <taxon>Phycomycetaceae</taxon>
        <taxon>Phycomyces</taxon>
    </lineage>
</organism>
<reference evidence="10" key="1">
    <citation type="submission" date="2015-06" db="EMBL/GenBank/DDBJ databases">
        <title>Expansion of signal transduction pathways in fungi by whole-genome duplication.</title>
        <authorList>
            <consortium name="DOE Joint Genome Institute"/>
            <person name="Corrochano L.M."/>
            <person name="Kuo A."/>
            <person name="Marcet-Houben M."/>
            <person name="Polaino S."/>
            <person name="Salamov A."/>
            <person name="Villalobos J.M."/>
            <person name="Alvarez M.I."/>
            <person name="Avalos J."/>
            <person name="Benito E.P."/>
            <person name="Benoit I."/>
            <person name="Burger G."/>
            <person name="Camino L.P."/>
            <person name="Canovas D."/>
            <person name="Cerda-Olmedo E."/>
            <person name="Cheng J.-F."/>
            <person name="Dominguez A."/>
            <person name="Elias M."/>
            <person name="Eslava A.P."/>
            <person name="Glaser F."/>
            <person name="Grimwood J."/>
            <person name="Gutierrez G."/>
            <person name="Heitman J."/>
            <person name="Henrissat B."/>
            <person name="Iturriaga E.A."/>
            <person name="Lang B.F."/>
            <person name="Lavin J.L."/>
            <person name="Lee S."/>
            <person name="Li W."/>
            <person name="Lindquist E."/>
            <person name="Lopez-Garcia S."/>
            <person name="Luque E.M."/>
            <person name="Marcos A.T."/>
            <person name="Martin J."/>
            <person name="McCluskey K."/>
            <person name="Medina H.R."/>
            <person name="Miralles-Duran A."/>
            <person name="Miyazaki A."/>
            <person name="Munoz-Torres E."/>
            <person name="Oguiza J.A."/>
            <person name="Ohm R."/>
            <person name="Olmedo M."/>
            <person name="Orejas M."/>
            <person name="Ortiz-Castellanos L."/>
            <person name="Pisabarro A.G."/>
            <person name="Rodriguez-Romero J."/>
            <person name="Ruiz-Herrera J."/>
            <person name="Ruiz-Vazquez R."/>
            <person name="Sanz C."/>
            <person name="Schackwitz W."/>
            <person name="Schmutz J."/>
            <person name="Shahriari M."/>
            <person name="Shelest E."/>
            <person name="Silva-Franco F."/>
            <person name="Soanes D."/>
            <person name="Syed K."/>
            <person name="Tagua V.G."/>
            <person name="Talbot N.J."/>
            <person name="Thon M."/>
            <person name="De vries R.P."/>
            <person name="Wiebenga A."/>
            <person name="Yadav J.S."/>
            <person name="Braun E.L."/>
            <person name="Baker S."/>
            <person name="Garre V."/>
            <person name="Horwitz B."/>
            <person name="Torres-Martinez S."/>
            <person name="Idnurm A."/>
            <person name="Herrera-Estrella A."/>
            <person name="Gabaldon T."/>
            <person name="Grigoriev I.V."/>
        </authorList>
    </citation>
    <scope>NUCLEOTIDE SEQUENCE [LARGE SCALE GENOMIC DNA]</scope>
    <source>
        <strain evidence="10">NRRL 1555(-)</strain>
    </source>
</reference>
<dbReference type="VEuPathDB" id="FungiDB:PHYBLDRAFT_170139"/>
<keyword evidence="5" id="KW-0472">Membrane</keyword>
<evidence type="ECO:0000256" key="7">
    <source>
        <dbReference type="SAM" id="MobiDB-lite"/>
    </source>
</evidence>
<proteinExistence type="predicted"/>
<evidence type="ECO:0000256" key="6">
    <source>
        <dbReference type="RuleBase" id="RU363132"/>
    </source>
</evidence>
<evidence type="ECO:0000313" key="10">
    <source>
        <dbReference type="Proteomes" id="UP000077315"/>
    </source>
</evidence>
<gene>
    <name evidence="9" type="ORF">PHYBLDRAFT_170139</name>
</gene>
<dbReference type="OrthoDB" id="567788at2759"/>
<name>A0A163A6S7_PHYB8</name>
<keyword evidence="10" id="KW-1185">Reference proteome</keyword>
<feature type="region of interest" description="Disordered" evidence="7">
    <location>
        <begin position="1"/>
        <end position="23"/>
    </location>
</feature>
<dbReference type="AlphaFoldDB" id="A0A163A6S7"/>
<dbReference type="InterPro" id="IPR003388">
    <property type="entry name" value="Reticulon"/>
</dbReference>
<evidence type="ECO:0000259" key="8">
    <source>
        <dbReference type="PROSITE" id="PS50845"/>
    </source>
</evidence>
<sequence>MERSFASHPSAGRNTRTFSGQPHSANYGFSGSPVPSVSHYGKTGTHHNDVTRRIEREVWHILQWNNPVRSGAYLGLILGTLVLIGSYSPLQICSAILTVLVGLNLLYVSLTTQTHRVFSNDDIDYTSSFKILDVLAKEPIEIDRSQVRHYTNLLVDVTETVVHALSRIVLIEDSTTSLKWLAISYLTWVISGHVSSRVLAIMFVISAFSFPRLYMSNKDVLDARINQGETLLKQSINQSQAAATESVHNVVDKAKHIVGLVNEPDTTKTDLKNTKRHTTVVAK</sequence>
<evidence type="ECO:0000313" key="9">
    <source>
        <dbReference type="EMBL" id="OAD71461.1"/>
    </source>
</evidence>
<evidence type="ECO:0000256" key="4">
    <source>
        <dbReference type="ARBA" id="ARBA00022989"/>
    </source>
</evidence>
<keyword evidence="3 6" id="KW-0256">Endoplasmic reticulum</keyword>
<protein>
    <recommendedName>
        <fullName evidence="6">Reticulon-like protein</fullName>
    </recommendedName>
</protein>
<dbReference type="PROSITE" id="PS50845">
    <property type="entry name" value="RETICULON"/>
    <property type="match status" value="1"/>
</dbReference>
<comment type="subcellular location">
    <subcellularLocation>
        <location evidence="1 6">Endoplasmic reticulum membrane</location>
        <topology evidence="1 6">Multi-pass membrane protein</topology>
    </subcellularLocation>
</comment>
<dbReference type="STRING" id="763407.A0A163A6S7"/>
<evidence type="ECO:0000256" key="5">
    <source>
        <dbReference type="ARBA" id="ARBA00023136"/>
    </source>
</evidence>
<evidence type="ECO:0000256" key="1">
    <source>
        <dbReference type="ARBA" id="ARBA00004477"/>
    </source>
</evidence>
<dbReference type="RefSeq" id="XP_018289501.1">
    <property type="nucleotide sequence ID" value="XM_018436259.1"/>
</dbReference>
<dbReference type="Proteomes" id="UP000077315">
    <property type="component" value="Unassembled WGS sequence"/>
</dbReference>